<sequence>MVYCIGLLVCILSVLGVHYEGIRRANAQNYHEYRAPGLDRQLRAVELMPEMQSVHRKDSGHDADTSTYEPPETSPHRSKKHWKIPASFAGSADSTAYEHERRGKQFLKHDTDTASSVIELILNFRDPITDYPIVPDFSLSRYGGEAKVSCSTRQCLGCMQKLFDKLKYSYANSKQDKIHTEMRFLSQQLHLDYADYRGYCKHFDAKSSDFFDCQPSFVSEEDVQKMNDYLKGNMLTCPAHHGKIRRKTVHGKLPDVDYNRNWLRKSYSDSAPNGKTVQGRSAQISCNYRRGEPQEQPGSDTGLCDMCWSLMTLPDSFSPRFINQLMCNPTDSSCLSGYGTCRARYRHITVWYNNRTTDMQNAVVYVPVACECQVPYSSVLRNLVIGTQSNGA</sequence>
<dbReference type="InterPro" id="IPR029034">
    <property type="entry name" value="Cystine-knot_cytokine"/>
</dbReference>
<dbReference type="AlphaFoldDB" id="A0A5S6QU21"/>
<evidence type="ECO:0000256" key="2">
    <source>
        <dbReference type="SAM" id="SignalP"/>
    </source>
</evidence>
<dbReference type="PANTHER" id="PTHR33995">
    <property type="entry name" value="PROTEIN CBG18546"/>
    <property type="match status" value="1"/>
</dbReference>
<accession>A0A5S6QU21</accession>
<feature type="region of interest" description="Disordered" evidence="1">
    <location>
        <begin position="51"/>
        <end position="80"/>
    </location>
</feature>
<feature type="signal peptide" evidence="2">
    <location>
        <begin position="1"/>
        <end position="16"/>
    </location>
</feature>
<evidence type="ECO:0000313" key="4">
    <source>
        <dbReference type="WBParaSite" id="TMUE_3000010906.1"/>
    </source>
</evidence>
<proteinExistence type="predicted"/>
<dbReference type="PANTHER" id="PTHR33995:SF12">
    <property type="entry name" value="CPW-WPC DOMAIN-CONTAINING PROTEIN"/>
    <property type="match status" value="1"/>
</dbReference>
<dbReference type="WBParaSite" id="TMUE_3000010906.1">
    <property type="protein sequence ID" value="TMUE_3000010906.1"/>
    <property type="gene ID" value="WBGene00285178"/>
</dbReference>
<dbReference type="STRING" id="70415.A0A5S6QU21"/>
<organism evidence="3 4">
    <name type="scientific">Trichuris muris</name>
    <name type="common">Mouse whipworm</name>
    <dbReference type="NCBI Taxonomy" id="70415"/>
    <lineage>
        <taxon>Eukaryota</taxon>
        <taxon>Metazoa</taxon>
        <taxon>Ecdysozoa</taxon>
        <taxon>Nematoda</taxon>
        <taxon>Enoplea</taxon>
        <taxon>Dorylaimia</taxon>
        <taxon>Trichinellida</taxon>
        <taxon>Trichuridae</taxon>
        <taxon>Trichuris</taxon>
    </lineage>
</organism>
<protein>
    <submittedName>
        <fullName evidence="4">Spaetzle domain-containing protein</fullName>
    </submittedName>
</protein>
<feature type="compositionally biased region" description="Basic and acidic residues" evidence="1">
    <location>
        <begin position="53"/>
        <end position="64"/>
    </location>
</feature>
<name>A0A5S6QU21_TRIMR</name>
<keyword evidence="2" id="KW-0732">Signal</keyword>
<feature type="chain" id="PRO_5024403677" evidence="2">
    <location>
        <begin position="17"/>
        <end position="392"/>
    </location>
</feature>
<reference evidence="4" key="1">
    <citation type="submission" date="2019-12" db="UniProtKB">
        <authorList>
            <consortium name="WormBaseParasite"/>
        </authorList>
    </citation>
    <scope>IDENTIFICATION</scope>
</reference>
<evidence type="ECO:0000313" key="3">
    <source>
        <dbReference type="Proteomes" id="UP000046395"/>
    </source>
</evidence>
<dbReference type="Proteomes" id="UP000046395">
    <property type="component" value="Unassembled WGS sequence"/>
</dbReference>
<evidence type="ECO:0000256" key="1">
    <source>
        <dbReference type="SAM" id="MobiDB-lite"/>
    </source>
</evidence>
<keyword evidence="3" id="KW-1185">Reference proteome</keyword>
<dbReference type="SUPFAM" id="SSF57501">
    <property type="entry name" value="Cystine-knot cytokines"/>
    <property type="match status" value="1"/>
</dbReference>